<dbReference type="AlphaFoldDB" id="A0A8J4YQS3"/>
<comment type="caution">
    <text evidence="2">The sequence shown here is derived from an EMBL/GenBank/DDBJ whole genome shotgun (WGS) entry which is preliminary data.</text>
</comment>
<dbReference type="EMBL" id="JACEEZ010001870">
    <property type="protein sequence ID" value="KAG0728771.1"/>
    <property type="molecule type" value="Genomic_DNA"/>
</dbReference>
<evidence type="ECO:0000259" key="1">
    <source>
        <dbReference type="PROSITE" id="PS51186"/>
    </source>
</evidence>
<dbReference type="InterPro" id="IPR016181">
    <property type="entry name" value="Acyl_CoA_acyltransferase"/>
</dbReference>
<dbReference type="GO" id="GO:0008080">
    <property type="term" value="F:N-acetyltransferase activity"/>
    <property type="evidence" value="ECO:0007669"/>
    <property type="project" value="InterPro"/>
</dbReference>
<dbReference type="GO" id="GO:0005737">
    <property type="term" value="C:cytoplasm"/>
    <property type="evidence" value="ECO:0007669"/>
    <property type="project" value="TreeGrafter"/>
</dbReference>
<gene>
    <name evidence="2" type="primary">NAT6</name>
    <name evidence="2" type="ORF">GWK47_003626</name>
</gene>
<dbReference type="GO" id="GO:1905502">
    <property type="term" value="F:acetyl-CoA binding"/>
    <property type="evidence" value="ECO:0007669"/>
    <property type="project" value="TreeGrafter"/>
</dbReference>
<organism evidence="2 3">
    <name type="scientific">Chionoecetes opilio</name>
    <name type="common">Atlantic snow crab</name>
    <name type="synonym">Cancer opilio</name>
    <dbReference type="NCBI Taxonomy" id="41210"/>
    <lineage>
        <taxon>Eukaryota</taxon>
        <taxon>Metazoa</taxon>
        <taxon>Ecdysozoa</taxon>
        <taxon>Arthropoda</taxon>
        <taxon>Crustacea</taxon>
        <taxon>Multicrustacea</taxon>
        <taxon>Malacostraca</taxon>
        <taxon>Eumalacostraca</taxon>
        <taxon>Eucarida</taxon>
        <taxon>Decapoda</taxon>
        <taxon>Pleocyemata</taxon>
        <taxon>Brachyura</taxon>
        <taxon>Eubrachyura</taxon>
        <taxon>Majoidea</taxon>
        <taxon>Majidae</taxon>
        <taxon>Chionoecetes</taxon>
    </lineage>
</organism>
<feature type="domain" description="N-acetyltransferase" evidence="1">
    <location>
        <begin position="7"/>
        <end position="157"/>
    </location>
</feature>
<accession>A0A8J4YQS3</accession>
<proteinExistence type="predicted"/>
<dbReference type="Gene3D" id="3.40.630.30">
    <property type="match status" value="1"/>
</dbReference>
<dbReference type="PANTHER" id="PTHR13538:SF4">
    <property type="entry name" value="N-ALPHA-ACETYLTRANSFERASE 80"/>
    <property type="match status" value="1"/>
</dbReference>
<dbReference type="PANTHER" id="PTHR13538">
    <property type="entry name" value="N-ACETYLTRANSFERASE 6"/>
    <property type="match status" value="1"/>
</dbReference>
<dbReference type="InterPro" id="IPR000182">
    <property type="entry name" value="GNAT_dom"/>
</dbReference>
<dbReference type="PROSITE" id="PS51186">
    <property type="entry name" value="GNAT"/>
    <property type="match status" value="1"/>
</dbReference>
<sequence length="265" mass="29847">MKGEECLRLVPLHAHPQYKEDCLTILNSQWPRSRTMRMRSLSSSCDQFPTSLVLLHTSPKEATEVIGHSRLSILPREPSSAWVESVIIRHDLRGAGCGRHLMIKTEEYARLCGFSTIYLSTHDQQVFYGKLGYEFCAPVCIYGGSINKHLLPKHFITPQITKGVQALTLNSSEVEKEQKLIFAESLEVLVMALEALHEEAKPLGLEVSWLKTKVQLMKVYLNDIRPVLDHCCHCFMLHKSAPSGVGLECPQFHETHIIGSASKLT</sequence>
<dbReference type="CDD" id="cd04301">
    <property type="entry name" value="NAT_SF"/>
    <property type="match status" value="1"/>
</dbReference>
<dbReference type="SUPFAM" id="SSF55729">
    <property type="entry name" value="Acyl-CoA N-acyltransferases (Nat)"/>
    <property type="match status" value="1"/>
</dbReference>
<protein>
    <submittedName>
        <fullName evidence="2">N-acetyltransferase 6</fullName>
    </submittedName>
</protein>
<evidence type="ECO:0000313" key="2">
    <source>
        <dbReference type="EMBL" id="KAG0728771.1"/>
    </source>
</evidence>
<dbReference type="OrthoDB" id="329272at2759"/>
<dbReference type="InterPro" id="IPR039840">
    <property type="entry name" value="NAA80"/>
</dbReference>
<evidence type="ECO:0000313" key="3">
    <source>
        <dbReference type="Proteomes" id="UP000770661"/>
    </source>
</evidence>
<dbReference type="Pfam" id="PF00583">
    <property type="entry name" value="Acetyltransf_1"/>
    <property type="match status" value="1"/>
</dbReference>
<reference evidence="2" key="1">
    <citation type="submission" date="2020-07" db="EMBL/GenBank/DDBJ databases">
        <title>The High-quality genome of the commercially important snow crab, Chionoecetes opilio.</title>
        <authorList>
            <person name="Jeong J.-H."/>
            <person name="Ryu S."/>
        </authorList>
    </citation>
    <scope>NUCLEOTIDE SEQUENCE</scope>
    <source>
        <strain evidence="2">MADBK_172401_WGS</strain>
        <tissue evidence="2">Digestive gland</tissue>
    </source>
</reference>
<name>A0A8J4YQS3_CHIOP</name>
<dbReference type="Proteomes" id="UP000770661">
    <property type="component" value="Unassembled WGS sequence"/>
</dbReference>
<keyword evidence="3" id="KW-1185">Reference proteome</keyword>